<comment type="caution">
    <text evidence="3">The sequence shown here is derived from an EMBL/GenBank/DDBJ whole genome shotgun (WGS) entry which is preliminary data.</text>
</comment>
<accession>A0A7Y9I9C8</accession>
<dbReference type="EMBL" id="JACCBU010000001">
    <property type="protein sequence ID" value="NYE72184.1"/>
    <property type="molecule type" value="Genomic_DNA"/>
</dbReference>
<protein>
    <submittedName>
        <fullName evidence="3">Uncharacterized protein</fullName>
    </submittedName>
</protein>
<sequence>MRTRVLGATVALILLVGAGCGTGSTPEDPAAPEPGTSSAPVAPPPSPTPEPLSKDAYQKLLTASEAAVRKGFDQVMAAKSIKEVQAAADKLAGVMSGEAQKINTTEAPDEALAADGELLRLLKASAPKFEPSNAKANECGLKPSTTEQVIQAKRAVHESVKPDGLKHVTAQFKKIGYRWGQKLLPAKPEPPAKKKRRADNGEVIERNGSRGSRFLKIKNDTPSDYVVAAVTKNPKKPMASIYVRANSDTTLYNLAAKTYTVYYKTGTDWDDDRKTFTRGCAFQKFQLSFLPQSNWEIELKKRIGGNASTQPTEPF</sequence>
<gene>
    <name evidence="3" type="ORF">BKA15_003513</name>
</gene>
<feature type="compositionally biased region" description="Pro residues" evidence="1">
    <location>
        <begin position="41"/>
        <end position="50"/>
    </location>
</feature>
<reference evidence="3 4" key="1">
    <citation type="submission" date="2020-07" db="EMBL/GenBank/DDBJ databases">
        <title>Sequencing the genomes of 1000 actinobacteria strains.</title>
        <authorList>
            <person name="Klenk H.-P."/>
        </authorList>
    </citation>
    <scope>NUCLEOTIDE SEQUENCE [LARGE SCALE GENOMIC DNA]</scope>
    <source>
        <strain evidence="3 4">DSM 22083</strain>
    </source>
</reference>
<keyword evidence="4" id="KW-1185">Reference proteome</keyword>
<proteinExistence type="predicted"/>
<organism evidence="3 4">
    <name type="scientific">Microlunatus parietis</name>
    <dbReference type="NCBI Taxonomy" id="682979"/>
    <lineage>
        <taxon>Bacteria</taxon>
        <taxon>Bacillati</taxon>
        <taxon>Actinomycetota</taxon>
        <taxon>Actinomycetes</taxon>
        <taxon>Propionibacteriales</taxon>
        <taxon>Propionibacteriaceae</taxon>
        <taxon>Microlunatus</taxon>
    </lineage>
</organism>
<dbReference type="PROSITE" id="PS51257">
    <property type="entry name" value="PROKAR_LIPOPROTEIN"/>
    <property type="match status" value="1"/>
</dbReference>
<evidence type="ECO:0000313" key="4">
    <source>
        <dbReference type="Proteomes" id="UP000569914"/>
    </source>
</evidence>
<dbReference type="AlphaFoldDB" id="A0A7Y9I9C8"/>
<evidence type="ECO:0000256" key="2">
    <source>
        <dbReference type="SAM" id="SignalP"/>
    </source>
</evidence>
<evidence type="ECO:0000256" key="1">
    <source>
        <dbReference type="SAM" id="MobiDB-lite"/>
    </source>
</evidence>
<evidence type="ECO:0000313" key="3">
    <source>
        <dbReference type="EMBL" id="NYE72184.1"/>
    </source>
</evidence>
<dbReference type="Proteomes" id="UP000569914">
    <property type="component" value="Unassembled WGS sequence"/>
</dbReference>
<feature type="signal peptide" evidence="2">
    <location>
        <begin position="1"/>
        <end position="23"/>
    </location>
</feature>
<keyword evidence="2" id="KW-0732">Signal</keyword>
<feature type="chain" id="PRO_5031242162" evidence="2">
    <location>
        <begin position="24"/>
        <end position="315"/>
    </location>
</feature>
<feature type="region of interest" description="Disordered" evidence="1">
    <location>
        <begin position="183"/>
        <end position="202"/>
    </location>
</feature>
<feature type="region of interest" description="Disordered" evidence="1">
    <location>
        <begin position="21"/>
        <end position="53"/>
    </location>
</feature>
<name>A0A7Y9I9C8_9ACTN</name>
<dbReference type="RefSeq" id="WP_179752826.1">
    <property type="nucleotide sequence ID" value="NZ_JACCBU010000001.1"/>
</dbReference>